<evidence type="ECO:0000256" key="1">
    <source>
        <dbReference type="ARBA" id="ARBA00000312"/>
    </source>
</evidence>
<evidence type="ECO:0000256" key="10">
    <source>
        <dbReference type="ARBA" id="ARBA00022741"/>
    </source>
</evidence>
<dbReference type="InterPro" id="IPR003203">
    <property type="entry name" value="CobU/CobP"/>
</dbReference>
<keyword evidence="10 14" id="KW-0547">Nucleotide-binding</keyword>
<dbReference type="GO" id="GO:0043752">
    <property type="term" value="F:adenosylcobinamide kinase activity"/>
    <property type="evidence" value="ECO:0007669"/>
    <property type="project" value="UniProtKB-EC"/>
</dbReference>
<dbReference type="PIRSF" id="PIRSF006135">
    <property type="entry name" value="CobU"/>
    <property type="match status" value="1"/>
</dbReference>
<evidence type="ECO:0000256" key="11">
    <source>
        <dbReference type="ARBA" id="ARBA00022777"/>
    </source>
</evidence>
<accession>A0AAU8MN92</accession>
<dbReference type="EC" id="2.7.7.62" evidence="14"/>
<feature type="binding site" evidence="16">
    <location>
        <position position="59"/>
    </location>
    <ligand>
        <name>GTP</name>
        <dbReference type="ChEBI" id="CHEBI:37565"/>
    </ligand>
</feature>
<dbReference type="GO" id="GO:0008820">
    <property type="term" value="F:cobinamide phosphate guanylyltransferase activity"/>
    <property type="evidence" value="ECO:0007669"/>
    <property type="project" value="UniProtKB-UniRule"/>
</dbReference>
<evidence type="ECO:0000256" key="9">
    <source>
        <dbReference type="ARBA" id="ARBA00022679"/>
    </source>
</evidence>
<keyword evidence="11 14" id="KW-0418">Kinase</keyword>
<proteinExistence type="inferred from homology"/>
<evidence type="ECO:0000256" key="12">
    <source>
        <dbReference type="ARBA" id="ARBA00022840"/>
    </source>
</evidence>
<keyword evidence="8 14" id="KW-0169">Cobalamin biosynthesis</keyword>
<keyword evidence="18" id="KW-0548">Nucleotidyltransferase</keyword>
<dbReference type="SUPFAM" id="SSF52540">
    <property type="entry name" value="P-loop containing nucleoside triphosphate hydrolases"/>
    <property type="match status" value="1"/>
</dbReference>
<reference evidence="17 19" key="1">
    <citation type="submission" date="2024-02" db="EMBL/GenBank/DDBJ databases">
        <title>Lysobacter Genome Sequencing and Mining.</title>
        <authorList>
            <person name="Bierman J."/>
            <person name="Walker M.C."/>
        </authorList>
    </citation>
    <scope>NUCLEOTIDE SEQUENCE [LARGE SCALE GENOMIC DNA]</scope>
    <source>
        <strain evidence="17 19">PB6250</strain>
    </source>
</reference>
<keyword evidence="12 14" id="KW-0067">ATP-binding</keyword>
<evidence type="ECO:0000256" key="15">
    <source>
        <dbReference type="PIRSR" id="PIRSR006135-1"/>
    </source>
</evidence>
<reference evidence="18" key="2">
    <citation type="submission" date="2024-06" db="EMBL/GenBank/DDBJ databases">
        <authorList>
            <person name="Li S."/>
        </authorList>
    </citation>
    <scope>NUCLEOTIDE SEQUENCE</scope>
    <source>
        <strain evidence="18">SR10</strain>
    </source>
</reference>
<keyword evidence="19" id="KW-1185">Reference proteome</keyword>
<feature type="binding site" evidence="16">
    <location>
        <position position="81"/>
    </location>
    <ligand>
        <name>GTP</name>
        <dbReference type="ChEBI" id="CHEBI:37565"/>
    </ligand>
</feature>
<dbReference type="EC" id="2.7.1.156" evidence="14"/>
<evidence type="ECO:0000256" key="5">
    <source>
        <dbReference type="ARBA" id="ARBA00004692"/>
    </source>
</evidence>
<evidence type="ECO:0000313" key="17">
    <source>
        <dbReference type="EMBL" id="MEI2454094.1"/>
    </source>
</evidence>
<dbReference type="FunFam" id="3.40.50.300:FF:001825">
    <property type="entry name" value="Bifunctional adenosylcobalamin biosynthesis protein"/>
    <property type="match status" value="1"/>
</dbReference>
<protein>
    <recommendedName>
        <fullName evidence="14">Bifunctional adenosylcobalamin biosynthesis protein</fullName>
        <ecNumber evidence="14">2.7.1.156</ecNumber>
        <ecNumber evidence="14">2.7.7.62</ecNumber>
    </recommendedName>
</protein>
<evidence type="ECO:0000256" key="16">
    <source>
        <dbReference type="PIRSR" id="PIRSR006135-2"/>
    </source>
</evidence>
<keyword evidence="13 14" id="KW-0342">GTP-binding</keyword>
<sequence length="185" mass="19502">MHSLILGGARSGKSALAERIAGDYADVVYIATGQAGDAEMAARIDHHRARRPAHWGCIEEPVALAAALRAQAAPQRCVLVDCLTLWLSNLLFGADPAAFERERAALLETLPGLPGRVLLVSNEVGLGVVPMGEVSRRYVDEAGRLHQALGALCGQVWFVAAGLPWVLKGAPPALGEARVIEGVAE</sequence>
<evidence type="ECO:0000256" key="6">
    <source>
        <dbReference type="ARBA" id="ARBA00005159"/>
    </source>
</evidence>
<evidence type="ECO:0000313" key="19">
    <source>
        <dbReference type="Proteomes" id="UP001387215"/>
    </source>
</evidence>
<comment type="catalytic activity">
    <reaction evidence="3">
        <text>adenosylcob(III)inamide + GTP = adenosylcob(III)inamide phosphate + GDP + H(+)</text>
        <dbReference type="Rhea" id="RHEA:15765"/>
        <dbReference type="ChEBI" id="CHEBI:2480"/>
        <dbReference type="ChEBI" id="CHEBI:15378"/>
        <dbReference type="ChEBI" id="CHEBI:37565"/>
        <dbReference type="ChEBI" id="CHEBI:58189"/>
        <dbReference type="ChEBI" id="CHEBI:58502"/>
        <dbReference type="EC" id="2.7.1.156"/>
    </reaction>
</comment>
<dbReference type="AlphaFoldDB" id="A0AAU8MN92"/>
<dbReference type="CDD" id="cd00544">
    <property type="entry name" value="CobU"/>
    <property type="match status" value="1"/>
</dbReference>
<dbReference type="InterPro" id="IPR027417">
    <property type="entry name" value="P-loop_NTPase"/>
</dbReference>
<dbReference type="EMBL" id="CP159925">
    <property type="protein sequence ID" value="XCO73110.1"/>
    <property type="molecule type" value="Genomic_DNA"/>
</dbReference>
<name>A0AAU8MN92_9GAMM</name>
<keyword evidence="9 14" id="KW-0808">Transferase</keyword>
<dbReference type="PANTHER" id="PTHR34848:SF1">
    <property type="entry name" value="BIFUNCTIONAL ADENOSYLCOBALAMIN BIOSYNTHESIS PROTEIN COBU"/>
    <property type="match status" value="1"/>
</dbReference>
<dbReference type="GO" id="GO:0005524">
    <property type="term" value="F:ATP binding"/>
    <property type="evidence" value="ECO:0007669"/>
    <property type="project" value="UniProtKB-UniRule"/>
</dbReference>
<dbReference type="GO" id="GO:0009236">
    <property type="term" value="P:cobalamin biosynthetic process"/>
    <property type="evidence" value="ECO:0007669"/>
    <property type="project" value="UniProtKB-UniRule"/>
</dbReference>
<dbReference type="NCBIfam" id="NF004469">
    <property type="entry name" value="PRK05800.1"/>
    <property type="match status" value="1"/>
</dbReference>
<comment type="catalytic activity">
    <reaction evidence="1 14">
        <text>adenosylcob(III)inamide + ATP = adenosylcob(III)inamide phosphate + ADP + H(+)</text>
        <dbReference type="Rhea" id="RHEA:15769"/>
        <dbReference type="ChEBI" id="CHEBI:2480"/>
        <dbReference type="ChEBI" id="CHEBI:15378"/>
        <dbReference type="ChEBI" id="CHEBI:30616"/>
        <dbReference type="ChEBI" id="CHEBI:58502"/>
        <dbReference type="ChEBI" id="CHEBI:456216"/>
        <dbReference type="EC" id="2.7.1.156"/>
    </reaction>
</comment>
<dbReference type="PANTHER" id="PTHR34848">
    <property type="match status" value="1"/>
</dbReference>
<evidence type="ECO:0000256" key="14">
    <source>
        <dbReference type="PIRNR" id="PIRNR006135"/>
    </source>
</evidence>
<gene>
    <name evidence="18" type="primary">cobU</name>
    <name evidence="18" type="ORF">ABU614_11875</name>
    <name evidence="17" type="ORF">V2J18_05300</name>
</gene>
<dbReference type="RefSeq" id="WP_336131260.1">
    <property type="nucleotide sequence ID" value="NZ_CP159925.1"/>
</dbReference>
<evidence type="ECO:0000256" key="2">
    <source>
        <dbReference type="ARBA" id="ARBA00000711"/>
    </source>
</evidence>
<feature type="binding site" evidence="16">
    <location>
        <begin position="7"/>
        <end position="14"/>
    </location>
    <ligand>
        <name>GTP</name>
        <dbReference type="ChEBI" id="CHEBI:37565"/>
    </ligand>
</feature>
<comment type="pathway">
    <text evidence="6 14">Cofactor biosynthesis; adenosylcobalamin biosynthesis; adenosylcobalamin from cob(II)yrinate a,c-diamide: step 5/7.</text>
</comment>
<dbReference type="Gene3D" id="3.40.50.300">
    <property type="entry name" value="P-loop containing nucleotide triphosphate hydrolases"/>
    <property type="match status" value="1"/>
</dbReference>
<comment type="similarity">
    <text evidence="7 14">Belongs to the CobU/CobP family.</text>
</comment>
<dbReference type="GO" id="GO:0005525">
    <property type="term" value="F:GTP binding"/>
    <property type="evidence" value="ECO:0007669"/>
    <property type="project" value="UniProtKB-UniRule"/>
</dbReference>
<evidence type="ECO:0000313" key="18">
    <source>
        <dbReference type="EMBL" id="XCO73110.1"/>
    </source>
</evidence>
<evidence type="ECO:0000256" key="3">
    <source>
        <dbReference type="ARBA" id="ARBA00001522"/>
    </source>
</evidence>
<evidence type="ECO:0000256" key="4">
    <source>
        <dbReference type="ARBA" id="ARBA00003889"/>
    </source>
</evidence>
<comment type="pathway">
    <text evidence="5 14">Cofactor biosynthesis; adenosylcobalamin biosynthesis; adenosylcobalamin from cob(II)yrinate a,c-diamide: step 6/7.</text>
</comment>
<dbReference type="EMBL" id="JBANDL010000002">
    <property type="protein sequence ID" value="MEI2454094.1"/>
    <property type="molecule type" value="Genomic_DNA"/>
</dbReference>
<feature type="active site" description="GMP-histidine intermediate" evidence="15">
    <location>
        <position position="47"/>
    </location>
</feature>
<evidence type="ECO:0000256" key="13">
    <source>
        <dbReference type="ARBA" id="ARBA00023134"/>
    </source>
</evidence>
<dbReference type="Proteomes" id="UP001387215">
    <property type="component" value="Unassembled WGS sequence"/>
</dbReference>
<comment type="function">
    <text evidence="4 14">Catalyzes ATP-dependent phosphorylation of adenosylcobinamide and addition of GMP to adenosylcobinamide phosphate.</text>
</comment>
<organism evidence="18">
    <name type="scientific">Lysobacter firmicutimachus</name>
    <dbReference type="NCBI Taxonomy" id="1792846"/>
    <lineage>
        <taxon>Bacteria</taxon>
        <taxon>Pseudomonadati</taxon>
        <taxon>Pseudomonadota</taxon>
        <taxon>Gammaproteobacteria</taxon>
        <taxon>Lysobacterales</taxon>
        <taxon>Lysobacteraceae</taxon>
        <taxon>Lysobacter</taxon>
    </lineage>
</organism>
<comment type="catalytic activity">
    <reaction evidence="2 14">
        <text>adenosylcob(III)inamide phosphate + GTP + H(+) = adenosylcob(III)inamide-GDP + diphosphate</text>
        <dbReference type="Rhea" id="RHEA:22712"/>
        <dbReference type="ChEBI" id="CHEBI:15378"/>
        <dbReference type="ChEBI" id="CHEBI:33019"/>
        <dbReference type="ChEBI" id="CHEBI:37565"/>
        <dbReference type="ChEBI" id="CHEBI:58502"/>
        <dbReference type="ChEBI" id="CHEBI:60487"/>
        <dbReference type="EC" id="2.7.7.62"/>
    </reaction>
</comment>
<feature type="binding site" evidence="16">
    <location>
        <begin position="31"/>
        <end position="33"/>
    </location>
    <ligand>
        <name>GTP</name>
        <dbReference type="ChEBI" id="CHEBI:37565"/>
    </ligand>
</feature>
<feature type="binding site" evidence="16">
    <location>
        <begin position="48"/>
        <end position="51"/>
    </location>
    <ligand>
        <name>GTP</name>
        <dbReference type="ChEBI" id="CHEBI:37565"/>
    </ligand>
</feature>
<evidence type="ECO:0000256" key="7">
    <source>
        <dbReference type="ARBA" id="ARBA00007490"/>
    </source>
</evidence>
<evidence type="ECO:0000256" key="8">
    <source>
        <dbReference type="ARBA" id="ARBA00022573"/>
    </source>
</evidence>
<dbReference type="Pfam" id="PF02283">
    <property type="entry name" value="CobU"/>
    <property type="match status" value="1"/>
</dbReference>